<dbReference type="EMBL" id="HBIB01041671">
    <property type="protein sequence ID" value="CAE0264932.1"/>
    <property type="molecule type" value="Transcribed_RNA"/>
</dbReference>
<sequence>MLAKGALVITVCSVAVLASLHGEFGINGEAGTRPSVTCTAMSAHEEGMQRWLADITYLHPTSWSSWDTHDEGQLGLDSYRYPLAFLGYTFASIAEELTPAYSELASDVLKNVFDRLLDKRVWEFWGQKQKYGLSYCETNLRLGAHWCPDPVFYEVRKYDNTRGFTRQPAWLSWGNEDKGRTN</sequence>
<feature type="signal peptide" evidence="1">
    <location>
        <begin position="1"/>
        <end position="18"/>
    </location>
</feature>
<reference evidence="3" key="1">
    <citation type="submission" date="2021-01" db="EMBL/GenBank/DDBJ databases">
        <authorList>
            <person name="Corre E."/>
            <person name="Pelletier E."/>
            <person name="Niang G."/>
            <person name="Scheremetjew M."/>
            <person name="Finn R."/>
            <person name="Kale V."/>
            <person name="Holt S."/>
            <person name="Cochrane G."/>
            <person name="Meng A."/>
            <person name="Brown T."/>
            <person name="Cohen L."/>
        </authorList>
    </citation>
    <scope>NUCLEOTIDE SEQUENCE</scope>
    <source>
        <strain evidence="3">NIES-2562</strain>
    </source>
</reference>
<protein>
    <recommendedName>
        <fullName evidence="2">Linalool dehydratase/isomerase domain-containing protein</fullName>
    </recommendedName>
</protein>
<name>A0A7S3GFR5_9EUKA</name>
<dbReference type="AlphaFoldDB" id="A0A7S3GFR5"/>
<feature type="domain" description="Linalool dehydratase/isomerase" evidence="2">
    <location>
        <begin position="80"/>
        <end position="137"/>
    </location>
</feature>
<organism evidence="3">
    <name type="scientific">Palpitomonas bilix</name>
    <dbReference type="NCBI Taxonomy" id="652834"/>
    <lineage>
        <taxon>Eukaryota</taxon>
        <taxon>Eukaryota incertae sedis</taxon>
    </lineage>
</organism>
<feature type="chain" id="PRO_5031371159" description="Linalool dehydratase/isomerase domain-containing protein" evidence="1">
    <location>
        <begin position="19"/>
        <end position="182"/>
    </location>
</feature>
<gene>
    <name evidence="3" type="ORF">PBIL07802_LOCUS27266</name>
</gene>
<dbReference type="InterPro" id="IPR041411">
    <property type="entry name" value="Ldi"/>
</dbReference>
<evidence type="ECO:0000256" key="1">
    <source>
        <dbReference type="SAM" id="SignalP"/>
    </source>
</evidence>
<evidence type="ECO:0000313" key="3">
    <source>
        <dbReference type="EMBL" id="CAE0264932.1"/>
    </source>
</evidence>
<proteinExistence type="predicted"/>
<accession>A0A7S3GFR5</accession>
<dbReference type="Pfam" id="PF18566">
    <property type="entry name" value="Ldi"/>
    <property type="match status" value="1"/>
</dbReference>
<evidence type="ECO:0000259" key="2">
    <source>
        <dbReference type="Pfam" id="PF18566"/>
    </source>
</evidence>
<keyword evidence="1" id="KW-0732">Signal</keyword>